<dbReference type="PANTHER" id="PTHR42893">
    <property type="entry name" value="PROTEIN DETOXIFICATION 44, CHLOROPLASTIC-RELATED"/>
    <property type="match status" value="1"/>
</dbReference>
<evidence type="ECO:0000256" key="3">
    <source>
        <dbReference type="ARBA" id="ARBA00022448"/>
    </source>
</evidence>
<proteinExistence type="inferred from homology"/>
<feature type="transmembrane region" description="Helical" evidence="8">
    <location>
        <begin position="316"/>
        <end position="338"/>
    </location>
</feature>
<gene>
    <name evidence="9" type="primary">dinF</name>
    <name evidence="9" type="ORF">FR932_16855</name>
</gene>
<dbReference type="CDD" id="cd13136">
    <property type="entry name" value="MATE_DinF_like"/>
    <property type="match status" value="1"/>
</dbReference>
<keyword evidence="4" id="KW-1003">Cell membrane</keyword>
<dbReference type="GO" id="GO:0015297">
    <property type="term" value="F:antiporter activity"/>
    <property type="evidence" value="ECO:0007669"/>
    <property type="project" value="InterPro"/>
</dbReference>
<keyword evidence="3" id="KW-0813">Transport</keyword>
<keyword evidence="5 8" id="KW-0812">Transmembrane</keyword>
<evidence type="ECO:0000256" key="6">
    <source>
        <dbReference type="ARBA" id="ARBA00022989"/>
    </source>
</evidence>
<dbReference type="EMBL" id="CP044399">
    <property type="protein sequence ID" value="QFI39384.1"/>
    <property type="molecule type" value="Genomic_DNA"/>
</dbReference>
<keyword evidence="10" id="KW-1185">Reference proteome</keyword>
<dbReference type="InterPro" id="IPR002528">
    <property type="entry name" value="MATE_fam"/>
</dbReference>
<dbReference type="NCBIfam" id="TIGR00797">
    <property type="entry name" value="matE"/>
    <property type="match status" value="1"/>
</dbReference>
<feature type="transmembrane region" description="Helical" evidence="8">
    <location>
        <begin position="271"/>
        <end position="296"/>
    </location>
</feature>
<feature type="transmembrane region" description="Helical" evidence="8">
    <location>
        <begin position="164"/>
        <end position="185"/>
    </location>
</feature>
<feature type="transmembrane region" description="Helical" evidence="8">
    <location>
        <begin position="86"/>
        <end position="108"/>
    </location>
</feature>
<feature type="transmembrane region" description="Helical" evidence="8">
    <location>
        <begin position="191"/>
        <end position="212"/>
    </location>
</feature>
<reference evidence="9 10" key="1">
    <citation type="submission" date="2019-09" db="EMBL/GenBank/DDBJ databases">
        <title>Hybrid Assembly of the complete Genome of the Deep-Sea Bacterium Moritella marina from long Nanopore and Illumina reads.</title>
        <authorList>
            <person name="Magin S."/>
            <person name="Georgoulis A."/>
            <person name="Papadimitriou K."/>
            <person name="Iliakis G."/>
            <person name="Vorgias C.E."/>
        </authorList>
    </citation>
    <scope>NUCLEOTIDE SEQUENCE [LARGE SCALE GENOMIC DNA]</scope>
    <source>
        <strain evidence="9 10">MP-1</strain>
    </source>
</reference>
<dbReference type="RefSeq" id="WP_019441171.1">
    <property type="nucleotide sequence ID" value="NZ_ALOE01000014.1"/>
</dbReference>
<evidence type="ECO:0000256" key="4">
    <source>
        <dbReference type="ARBA" id="ARBA00022475"/>
    </source>
</evidence>
<dbReference type="AlphaFoldDB" id="A0A5J6WPP7"/>
<feature type="transmembrane region" description="Helical" evidence="8">
    <location>
        <begin position="392"/>
        <end position="410"/>
    </location>
</feature>
<feature type="transmembrane region" description="Helical" evidence="8">
    <location>
        <begin position="358"/>
        <end position="380"/>
    </location>
</feature>
<dbReference type="GO" id="GO:0005886">
    <property type="term" value="C:plasma membrane"/>
    <property type="evidence" value="ECO:0007669"/>
    <property type="project" value="UniProtKB-SubCell"/>
</dbReference>
<evidence type="ECO:0000256" key="8">
    <source>
        <dbReference type="SAM" id="Phobius"/>
    </source>
</evidence>
<protein>
    <submittedName>
        <fullName evidence="9">MATE family efflux transporter DinF</fullName>
    </submittedName>
</protein>
<organism evidence="9 10">
    <name type="scientific">Moritella marina ATCC 15381</name>
    <dbReference type="NCBI Taxonomy" id="1202962"/>
    <lineage>
        <taxon>Bacteria</taxon>
        <taxon>Pseudomonadati</taxon>
        <taxon>Pseudomonadota</taxon>
        <taxon>Gammaproteobacteria</taxon>
        <taxon>Alteromonadales</taxon>
        <taxon>Moritellaceae</taxon>
        <taxon>Moritella</taxon>
    </lineage>
</organism>
<feature type="transmembrane region" description="Helical" evidence="8">
    <location>
        <begin position="45"/>
        <end position="66"/>
    </location>
</feature>
<comment type="subcellular location">
    <subcellularLocation>
        <location evidence="1">Cell inner membrane</location>
        <topology evidence="1">Multi-pass membrane protein</topology>
    </subcellularLocation>
</comment>
<feature type="transmembrane region" description="Helical" evidence="8">
    <location>
        <begin position="246"/>
        <end position="265"/>
    </location>
</feature>
<accession>A0A5J6WPP7</accession>
<dbReference type="PIRSF" id="PIRSF006603">
    <property type="entry name" value="DinF"/>
    <property type="match status" value="1"/>
</dbReference>
<sequence>MWLSIPASVHRNIIALALPMILSNISIPLLGLVDSIVIGHLDQAWYLGGVALGSAVVMFIVFMCNFLRMSTTGLTAQAFGKQDSGIIFMTLAHALLIALALSLLLLFGKNYIVELALMLTDASDNVQQNAQVYLSIRMWGIPAALFNFAILGWLIGLQNMKAPMLLLIIANVFNIVLDILFVVYFEWGVEGAAAASVIAEYAALLFGLLLVLKQLNKLSLPSRTEIIQCLFESSKLLGLLSLNRDIFIRSLCLQLTFAFMTFKGASLGDEYIAANAVLLNFLMFISFALDGVAYAVEAMVGKAIGAKDRLGYRQSIFASLIWAGVFSLVFSAVFFMFGEEMVRMITDIDTVNTIAVEYLPWLMLLPFTAVWCFVFDGVFIGATRAKDMRNSMLFCVICIFLPTYIISSGLGNHALWLAMNTFMLARGLSLAWLLWPSLQGTSA</sequence>
<evidence type="ECO:0000256" key="2">
    <source>
        <dbReference type="ARBA" id="ARBA00010199"/>
    </source>
</evidence>
<evidence type="ECO:0000256" key="7">
    <source>
        <dbReference type="ARBA" id="ARBA00023136"/>
    </source>
</evidence>
<name>A0A5J6WPP7_MORMI</name>
<dbReference type="InterPro" id="IPR048279">
    <property type="entry name" value="MdtK-like"/>
</dbReference>
<comment type="similarity">
    <text evidence="2">Belongs to the multi antimicrobial extrusion (MATE) (TC 2.A.66.1) family.</text>
</comment>
<dbReference type="NCBIfam" id="NF007690">
    <property type="entry name" value="PRK10367.1"/>
    <property type="match status" value="1"/>
</dbReference>
<feature type="transmembrane region" description="Helical" evidence="8">
    <location>
        <begin position="12"/>
        <end position="33"/>
    </location>
</feature>
<keyword evidence="7 8" id="KW-0472">Membrane</keyword>
<evidence type="ECO:0000313" key="10">
    <source>
        <dbReference type="Proteomes" id="UP000327424"/>
    </source>
</evidence>
<keyword evidence="6 8" id="KW-1133">Transmembrane helix</keyword>
<dbReference type="OrthoDB" id="9789527at2"/>
<evidence type="ECO:0000256" key="1">
    <source>
        <dbReference type="ARBA" id="ARBA00004429"/>
    </source>
</evidence>
<dbReference type="GO" id="GO:0042910">
    <property type="term" value="F:xenobiotic transmembrane transporter activity"/>
    <property type="evidence" value="ECO:0007669"/>
    <property type="project" value="InterPro"/>
</dbReference>
<evidence type="ECO:0000256" key="5">
    <source>
        <dbReference type="ARBA" id="ARBA00022692"/>
    </source>
</evidence>
<evidence type="ECO:0000313" key="9">
    <source>
        <dbReference type="EMBL" id="QFI39384.1"/>
    </source>
</evidence>
<dbReference type="Pfam" id="PF01554">
    <property type="entry name" value="MatE"/>
    <property type="match status" value="2"/>
</dbReference>
<dbReference type="InterPro" id="IPR044644">
    <property type="entry name" value="DinF-like"/>
</dbReference>
<feature type="transmembrane region" description="Helical" evidence="8">
    <location>
        <begin position="139"/>
        <end position="157"/>
    </location>
</feature>
<dbReference type="KEGG" id="mmaa:FR932_16855"/>
<dbReference type="Proteomes" id="UP000327424">
    <property type="component" value="Chromosome"/>
</dbReference>
<dbReference type="PANTHER" id="PTHR42893:SF46">
    <property type="entry name" value="PROTEIN DETOXIFICATION 44, CHLOROPLASTIC"/>
    <property type="match status" value="1"/>
</dbReference>